<evidence type="ECO:0000313" key="1">
    <source>
        <dbReference type="EMBL" id="MBM6400809.1"/>
    </source>
</evidence>
<evidence type="ECO:0000313" key="2">
    <source>
        <dbReference type="Proteomes" id="UP001430172"/>
    </source>
</evidence>
<dbReference type="RefSeq" id="WP_204131287.1">
    <property type="nucleotide sequence ID" value="NZ_JAFDVD010000011.1"/>
</dbReference>
<dbReference type="Proteomes" id="UP001430172">
    <property type="component" value="Unassembled WGS sequence"/>
</dbReference>
<sequence length="226" mass="23815">MADPDDLVLAITPDDRLLHTGTRRWLLDHVYGIDPAVGVRRDLHDAEPGAGVGALEVFDDSGHALRVADDGTDLVPVGTGDVDPDVLVGRVAHVLDLVREHLATHPELDVPPSAVPWATGPLPEVLALLERAGAGAPTTRPARHVPGSGLRQRLVAAGAWVWAASVRRAPTVTARVARVVGRLPGLGGAGDLTGDPTTPPVPPYLPPDGVPHNGNWLHNLWHRLKG</sequence>
<gene>
    <name evidence="1" type="ORF">JQN70_10465</name>
</gene>
<protein>
    <submittedName>
        <fullName evidence="1">Uncharacterized protein</fullName>
    </submittedName>
</protein>
<organism evidence="1 2">
    <name type="scientific">Phycicoccus sonneratiae</name>
    <dbReference type="NCBI Taxonomy" id="2807628"/>
    <lineage>
        <taxon>Bacteria</taxon>
        <taxon>Bacillati</taxon>
        <taxon>Actinomycetota</taxon>
        <taxon>Actinomycetes</taxon>
        <taxon>Micrococcales</taxon>
        <taxon>Intrasporangiaceae</taxon>
        <taxon>Phycicoccus</taxon>
    </lineage>
</organism>
<comment type="caution">
    <text evidence="1">The sequence shown here is derived from an EMBL/GenBank/DDBJ whole genome shotgun (WGS) entry which is preliminary data.</text>
</comment>
<proteinExistence type="predicted"/>
<accession>A0ABS2CP24</accession>
<reference evidence="1" key="1">
    <citation type="submission" date="2021-02" db="EMBL/GenBank/DDBJ databases">
        <title>Phycicoccus sp. MQZ13P-5T, whole genome shotgun sequence.</title>
        <authorList>
            <person name="Tuo L."/>
        </authorList>
    </citation>
    <scope>NUCLEOTIDE SEQUENCE</scope>
    <source>
        <strain evidence="1">MQZ13P-5</strain>
    </source>
</reference>
<dbReference type="EMBL" id="JAFDVD010000011">
    <property type="protein sequence ID" value="MBM6400809.1"/>
    <property type="molecule type" value="Genomic_DNA"/>
</dbReference>
<keyword evidence="2" id="KW-1185">Reference proteome</keyword>
<name>A0ABS2CP24_9MICO</name>